<evidence type="ECO:0000313" key="2">
    <source>
        <dbReference type="Proteomes" id="UP000028045"/>
    </source>
</evidence>
<protein>
    <submittedName>
        <fullName evidence="1">Uncharacterized protein</fullName>
    </submittedName>
</protein>
<accession>A0A084ASL3</accession>
<dbReference type="EMBL" id="KL648584">
    <property type="protein sequence ID" value="KEY68292.1"/>
    <property type="molecule type" value="Genomic_DNA"/>
</dbReference>
<evidence type="ECO:0000313" key="1">
    <source>
        <dbReference type="EMBL" id="KEY68292.1"/>
    </source>
</evidence>
<dbReference type="AlphaFoldDB" id="A0A084ASL3"/>
<dbReference type="OrthoDB" id="5352492at2759"/>
<keyword evidence="2" id="KW-1185">Reference proteome</keyword>
<dbReference type="HOGENOM" id="CLU_639642_0_0_1"/>
<proteinExistence type="predicted"/>
<name>A0A084ASL3_STACB</name>
<sequence>MLRLCVETPEWSPTASAACNFDTKTTAVLGDGSQVTLALDSLTAQKTLGVELLSLQAMLKDTRYMPLGVDVTKGPSSWTLGQVAELVQFDYLGVLSMLHLLTLEPCQPAHGGHNLLWHAAGGPHFTTLRLDFVMAKDVRKKFGKWLGALDSDLEISSDSCRDANFAIITAGLKTGAPNPIALEGRDTVVFFIAFDLSCGGSVSMKGKLWCAPRNKWQEKGYAQALPDWEKDLELRPSQPQRTVNYIGLKKLLKTNTLPRSVPTEVSQTEISVKAKAIIFKRALVCRKDTQKSSEIPVVPLDRLYLYAKRSWGDKKKDIKTSWEAGLEVDITLNYMAEEQLVAQLDDPMKQPCQMRGAITYRSGSGKYEGASWRLEASVEGLTLARLAQFWSADIRDGAIAMLSHIEAEYVKLKDDYGDDSGEGSSFMFY</sequence>
<gene>
    <name evidence="1" type="ORF">S7711_11109</name>
</gene>
<dbReference type="Proteomes" id="UP000028045">
    <property type="component" value="Unassembled WGS sequence"/>
</dbReference>
<reference evidence="1 2" key="1">
    <citation type="journal article" date="2014" name="BMC Genomics">
        <title>Comparative genome sequencing reveals chemotype-specific gene clusters in the toxigenic black mold Stachybotrys.</title>
        <authorList>
            <person name="Semeiks J."/>
            <person name="Borek D."/>
            <person name="Otwinowski Z."/>
            <person name="Grishin N.V."/>
        </authorList>
    </citation>
    <scope>NUCLEOTIDE SEQUENCE [LARGE SCALE GENOMIC DNA]</scope>
    <source>
        <strain evidence="2">CBS 109288 / IBT 7711</strain>
    </source>
</reference>
<organism evidence="1 2">
    <name type="scientific">Stachybotrys chartarum (strain CBS 109288 / IBT 7711)</name>
    <name type="common">Toxic black mold</name>
    <name type="synonym">Stilbospora chartarum</name>
    <dbReference type="NCBI Taxonomy" id="1280523"/>
    <lineage>
        <taxon>Eukaryota</taxon>
        <taxon>Fungi</taxon>
        <taxon>Dikarya</taxon>
        <taxon>Ascomycota</taxon>
        <taxon>Pezizomycotina</taxon>
        <taxon>Sordariomycetes</taxon>
        <taxon>Hypocreomycetidae</taxon>
        <taxon>Hypocreales</taxon>
        <taxon>Stachybotryaceae</taxon>
        <taxon>Stachybotrys</taxon>
    </lineage>
</organism>